<keyword evidence="1" id="KW-0472">Membrane</keyword>
<reference evidence="2 3" key="1">
    <citation type="submission" date="2018-03" db="EMBL/GenBank/DDBJ databases">
        <title>The ancient ancestry and fast evolution of plastids.</title>
        <authorList>
            <person name="Moore K.R."/>
            <person name="Magnabosco C."/>
            <person name="Momper L."/>
            <person name="Gold D.A."/>
            <person name="Bosak T."/>
            <person name="Fournier G.P."/>
        </authorList>
    </citation>
    <scope>NUCLEOTIDE SEQUENCE [LARGE SCALE GENOMIC DNA]</scope>
    <source>
        <strain evidence="2 3">CCALA 037</strain>
    </source>
</reference>
<evidence type="ECO:0000256" key="1">
    <source>
        <dbReference type="SAM" id="Phobius"/>
    </source>
</evidence>
<name>A0A2T1GAH7_9CYAN</name>
<dbReference type="AlphaFoldDB" id="A0A2T1GAH7"/>
<protein>
    <submittedName>
        <fullName evidence="2">Uncharacterized protein</fullName>
    </submittedName>
</protein>
<sequence length="188" mass="21957">MSIELIQTMQWTQLCWEMSFKKIVDIDLVLPQIGGTYPIKIEDNEDFAKEGQAFILWQPPHSELNGWYNKRPSEILKSYVLDGTIRTMSPNGLEFDFEISDRIGLIDFFDVVDLDDNSPLSYVRQPNGTALIQWSDAHHIVKAKVGNYWYLSGHECETSLEIIFSYMEIEYVFIILLLYITPHGMRRR</sequence>
<gene>
    <name evidence="2" type="ORF">C7B77_18950</name>
</gene>
<dbReference type="OrthoDB" id="8778785at2"/>
<comment type="caution">
    <text evidence="2">The sequence shown here is derived from an EMBL/GenBank/DDBJ whole genome shotgun (WGS) entry which is preliminary data.</text>
</comment>
<proteinExistence type="predicted"/>
<keyword evidence="3" id="KW-1185">Reference proteome</keyword>
<dbReference type="RefSeq" id="WP_106308319.1">
    <property type="nucleotide sequence ID" value="NZ_PVWO01000281.1"/>
</dbReference>
<keyword evidence="1" id="KW-1133">Transmembrane helix</keyword>
<evidence type="ECO:0000313" key="3">
    <source>
        <dbReference type="Proteomes" id="UP000238937"/>
    </source>
</evidence>
<dbReference type="Proteomes" id="UP000238937">
    <property type="component" value="Unassembled WGS sequence"/>
</dbReference>
<organism evidence="2 3">
    <name type="scientific">Chamaesiphon polymorphus CCALA 037</name>
    <dbReference type="NCBI Taxonomy" id="2107692"/>
    <lineage>
        <taxon>Bacteria</taxon>
        <taxon>Bacillati</taxon>
        <taxon>Cyanobacteriota</taxon>
        <taxon>Cyanophyceae</taxon>
        <taxon>Gomontiellales</taxon>
        <taxon>Chamaesiphonaceae</taxon>
        <taxon>Chamaesiphon</taxon>
    </lineage>
</organism>
<feature type="transmembrane region" description="Helical" evidence="1">
    <location>
        <begin position="162"/>
        <end position="180"/>
    </location>
</feature>
<evidence type="ECO:0000313" key="2">
    <source>
        <dbReference type="EMBL" id="PSB54183.1"/>
    </source>
</evidence>
<keyword evidence="1" id="KW-0812">Transmembrane</keyword>
<dbReference type="EMBL" id="PVWO01000281">
    <property type="protein sequence ID" value="PSB54183.1"/>
    <property type="molecule type" value="Genomic_DNA"/>
</dbReference>
<accession>A0A2T1GAH7</accession>